<evidence type="ECO:0000313" key="3">
    <source>
        <dbReference type="Proteomes" id="UP001500266"/>
    </source>
</evidence>
<sequence>MGGAPAPGPARARAPAPPPTGAPGMISSYTTRFTPGEPRVRNIQLAARILDGTVVRPGRTFSFNRVIGPRTRARGFVPAPSIRGSRMVADDVGGGICQVSSTLFNAVFEAGLRILRTRSHSLWMPEYPIGREAAVSYPDLDFTWTNDTRHPVTVRASYTGGSLTVSLWGVRRYDVRSKTSPRYAFTPYGSVTGAGSSCMPTRGARGFQVDVWRVLARHGRTVRRERFHTTYEPRARVRCVGPRIGADR</sequence>
<dbReference type="PANTHER" id="PTHR35788:SF1">
    <property type="entry name" value="EXPORTED PROTEIN"/>
    <property type="match status" value="1"/>
</dbReference>
<name>A0ABP7ZC49_9ACTN</name>
<protein>
    <recommendedName>
        <fullName evidence="4">VanW family protein</fullName>
    </recommendedName>
</protein>
<dbReference type="InterPro" id="IPR007391">
    <property type="entry name" value="Vancomycin_resist_VanW"/>
</dbReference>
<dbReference type="Pfam" id="PF04294">
    <property type="entry name" value="VanW"/>
    <property type="match status" value="1"/>
</dbReference>
<evidence type="ECO:0000256" key="1">
    <source>
        <dbReference type="SAM" id="MobiDB-lite"/>
    </source>
</evidence>
<comment type="caution">
    <text evidence="2">The sequence shown here is derived from an EMBL/GenBank/DDBJ whole genome shotgun (WGS) entry which is preliminary data.</text>
</comment>
<dbReference type="InterPro" id="IPR052913">
    <property type="entry name" value="Glycopeptide_resist_protein"/>
</dbReference>
<organism evidence="2 3">
    <name type="scientific">Actinomadura keratinilytica</name>
    <dbReference type="NCBI Taxonomy" id="547461"/>
    <lineage>
        <taxon>Bacteria</taxon>
        <taxon>Bacillati</taxon>
        <taxon>Actinomycetota</taxon>
        <taxon>Actinomycetes</taxon>
        <taxon>Streptosporangiales</taxon>
        <taxon>Thermomonosporaceae</taxon>
        <taxon>Actinomadura</taxon>
    </lineage>
</organism>
<feature type="region of interest" description="Disordered" evidence="1">
    <location>
        <begin position="1"/>
        <end position="33"/>
    </location>
</feature>
<evidence type="ECO:0000313" key="2">
    <source>
        <dbReference type="EMBL" id="GAA4152965.1"/>
    </source>
</evidence>
<dbReference type="Proteomes" id="UP001500266">
    <property type="component" value="Unassembled WGS sequence"/>
</dbReference>
<dbReference type="PANTHER" id="PTHR35788">
    <property type="entry name" value="EXPORTED PROTEIN-RELATED"/>
    <property type="match status" value="1"/>
</dbReference>
<evidence type="ECO:0008006" key="4">
    <source>
        <dbReference type="Google" id="ProtNLM"/>
    </source>
</evidence>
<gene>
    <name evidence="2" type="ORF">GCM10022416_51670</name>
</gene>
<dbReference type="EMBL" id="BAABDO010000108">
    <property type="protein sequence ID" value="GAA4152965.1"/>
    <property type="molecule type" value="Genomic_DNA"/>
</dbReference>
<reference evidence="3" key="1">
    <citation type="journal article" date="2019" name="Int. J. Syst. Evol. Microbiol.">
        <title>The Global Catalogue of Microorganisms (GCM) 10K type strain sequencing project: providing services to taxonomists for standard genome sequencing and annotation.</title>
        <authorList>
            <consortium name="The Broad Institute Genomics Platform"/>
            <consortium name="The Broad Institute Genome Sequencing Center for Infectious Disease"/>
            <person name="Wu L."/>
            <person name="Ma J."/>
        </authorList>
    </citation>
    <scope>NUCLEOTIDE SEQUENCE [LARGE SCALE GENOMIC DNA]</scope>
    <source>
        <strain evidence="3">JCM 17316</strain>
    </source>
</reference>
<keyword evidence="3" id="KW-1185">Reference proteome</keyword>
<accession>A0ABP7ZC49</accession>
<proteinExistence type="predicted"/>